<feature type="domain" description="DDE Tnp4" evidence="4">
    <location>
        <begin position="237"/>
        <end position="329"/>
    </location>
</feature>
<reference evidence="5 6" key="1">
    <citation type="submission" date="2014-06" db="EMBL/GenBank/DDBJ databases">
        <title>Evolutionary Origins and Diversification of the Mycorrhizal Mutualists.</title>
        <authorList>
            <consortium name="DOE Joint Genome Institute"/>
            <consortium name="Mycorrhizal Genomics Consortium"/>
            <person name="Kohler A."/>
            <person name="Kuo A."/>
            <person name="Nagy L.G."/>
            <person name="Floudas D."/>
            <person name="Copeland A."/>
            <person name="Barry K.W."/>
            <person name="Cichocki N."/>
            <person name="Veneault-Fourrey C."/>
            <person name="LaButti K."/>
            <person name="Lindquist E.A."/>
            <person name="Lipzen A."/>
            <person name="Lundell T."/>
            <person name="Morin E."/>
            <person name="Murat C."/>
            <person name="Riley R."/>
            <person name="Ohm R."/>
            <person name="Sun H."/>
            <person name="Tunlid A."/>
            <person name="Henrissat B."/>
            <person name="Grigoriev I.V."/>
            <person name="Hibbett D.S."/>
            <person name="Martin F."/>
        </authorList>
    </citation>
    <scope>NUCLEOTIDE SEQUENCE [LARGE SCALE GENOMIC DNA]</scope>
    <source>
        <strain evidence="5 6">SS14</strain>
    </source>
</reference>
<dbReference type="Pfam" id="PF13359">
    <property type="entry name" value="DDE_Tnp_4"/>
    <property type="match status" value="1"/>
</dbReference>
<dbReference type="EMBL" id="KN837282">
    <property type="protein sequence ID" value="KIJ29464.1"/>
    <property type="molecule type" value="Genomic_DNA"/>
</dbReference>
<evidence type="ECO:0000313" key="5">
    <source>
        <dbReference type="EMBL" id="KIJ29464.1"/>
    </source>
</evidence>
<evidence type="ECO:0000313" key="6">
    <source>
        <dbReference type="Proteomes" id="UP000054279"/>
    </source>
</evidence>
<keyword evidence="2" id="KW-0479">Metal-binding</keyword>
<evidence type="ECO:0000256" key="1">
    <source>
        <dbReference type="ARBA" id="ARBA00001968"/>
    </source>
</evidence>
<dbReference type="AlphaFoldDB" id="A0A0C9U5E5"/>
<evidence type="ECO:0000259" key="4">
    <source>
        <dbReference type="Pfam" id="PF13359"/>
    </source>
</evidence>
<comment type="cofactor">
    <cofactor evidence="1">
        <name>a divalent metal cation</name>
        <dbReference type="ChEBI" id="CHEBI:60240"/>
    </cofactor>
</comment>
<accession>A0A0C9U5E5</accession>
<name>A0A0C9U5E5_SPHS4</name>
<sequence>MPRLTTRQESSRLLTQAFQISLFIENVEAMNDGMDWSSESSDSAEGGQSMEESESDVDEWEDIKAGYQLLPLSQLTLSVLQNLHSSRFLEERRHIPRTQEQLKLTLSVYKQQFPDLFKSFLRIQPTTFDALLLTIQNNSVFHNQSQNEQIAVDRQLAVALYRFGHFGNAASLTKVACWAGMGYGTVNLCTRRVIAAICDELVGAGFMSWPTAQEIEEAKLWVERLTCTAWRNGWPMVDGTLVPLFARPGFYGNSWYDRKSNYSMNVQVISLPNLRIIDYGVGLPGSQHDAAAWKETRIPQAYNELLGPDEWVWGDSAYPLQRWCQAPYKK</sequence>
<feature type="region of interest" description="Disordered" evidence="3">
    <location>
        <begin position="34"/>
        <end position="57"/>
    </location>
</feature>
<dbReference type="OrthoDB" id="2408877at2759"/>
<dbReference type="InterPro" id="IPR027806">
    <property type="entry name" value="HARBI1_dom"/>
</dbReference>
<proteinExistence type="predicted"/>
<dbReference type="HOGENOM" id="CLU_018552_1_4_1"/>
<evidence type="ECO:0000256" key="3">
    <source>
        <dbReference type="SAM" id="MobiDB-lite"/>
    </source>
</evidence>
<keyword evidence="6" id="KW-1185">Reference proteome</keyword>
<gene>
    <name evidence="5" type="ORF">M422DRAFT_188421</name>
</gene>
<evidence type="ECO:0000256" key="2">
    <source>
        <dbReference type="ARBA" id="ARBA00022723"/>
    </source>
</evidence>
<dbReference type="Proteomes" id="UP000054279">
    <property type="component" value="Unassembled WGS sequence"/>
</dbReference>
<protein>
    <recommendedName>
        <fullName evidence="4">DDE Tnp4 domain-containing protein</fullName>
    </recommendedName>
</protein>
<organism evidence="5 6">
    <name type="scientific">Sphaerobolus stellatus (strain SS14)</name>
    <dbReference type="NCBI Taxonomy" id="990650"/>
    <lineage>
        <taxon>Eukaryota</taxon>
        <taxon>Fungi</taxon>
        <taxon>Dikarya</taxon>
        <taxon>Basidiomycota</taxon>
        <taxon>Agaricomycotina</taxon>
        <taxon>Agaricomycetes</taxon>
        <taxon>Phallomycetidae</taxon>
        <taxon>Geastrales</taxon>
        <taxon>Sphaerobolaceae</taxon>
        <taxon>Sphaerobolus</taxon>
    </lineage>
</organism>
<dbReference type="GO" id="GO:0046872">
    <property type="term" value="F:metal ion binding"/>
    <property type="evidence" value="ECO:0007669"/>
    <property type="project" value="UniProtKB-KW"/>
</dbReference>